<sequence length="240" mass="27120">MSLYLGCQRSRDDGKSKDSPSVRTDEKSNGEGRQKKKKRSKERKRKRSKEKSRRKGSRSERRRSDSSRKSNSSGGEQNSCSPKLVSKGEEAEKNEVQLVTISDKPKMSNQKDVCADNDIDWESEAQDDRRDRAVKPVKAIAGSKRAVSAGGAVFSDTDEGSVSEVPVKLTAKRMTLREYADYIESEREKEGEEKAGERTTTNAENPLINMRPRRKNNRKVRDDESPPKNLTGPDRSRKKN</sequence>
<feature type="compositionally biased region" description="Basic and acidic residues" evidence="1">
    <location>
        <begin position="57"/>
        <end position="68"/>
    </location>
</feature>
<feature type="compositionally biased region" description="Basic and acidic residues" evidence="1">
    <location>
        <begin position="86"/>
        <end position="95"/>
    </location>
</feature>
<reference evidence="2 3" key="1">
    <citation type="submission" date="2020-04" db="EMBL/GenBank/DDBJ databases">
        <authorList>
            <person name="Alioto T."/>
            <person name="Alioto T."/>
            <person name="Gomez Garrido J."/>
        </authorList>
    </citation>
    <scope>NUCLEOTIDE SEQUENCE [LARGE SCALE GENOMIC DNA]</scope>
</reference>
<feature type="compositionally biased region" description="Acidic residues" evidence="1">
    <location>
        <begin position="115"/>
        <end position="125"/>
    </location>
</feature>
<dbReference type="AlphaFoldDB" id="A0A8S1E717"/>
<evidence type="ECO:0000256" key="1">
    <source>
        <dbReference type="SAM" id="MobiDB-lite"/>
    </source>
</evidence>
<name>A0A8S1E717_9INSE</name>
<feature type="compositionally biased region" description="Basic residues" evidence="1">
    <location>
        <begin position="34"/>
        <end position="56"/>
    </location>
</feature>
<dbReference type="EMBL" id="CADEPI010000697">
    <property type="protein sequence ID" value="CAB3388129.1"/>
    <property type="molecule type" value="Genomic_DNA"/>
</dbReference>
<protein>
    <submittedName>
        <fullName evidence="2">Uncharacterized protein</fullName>
    </submittedName>
</protein>
<keyword evidence="3" id="KW-1185">Reference proteome</keyword>
<dbReference type="Proteomes" id="UP000494165">
    <property type="component" value="Unassembled WGS sequence"/>
</dbReference>
<accession>A0A8S1E717</accession>
<evidence type="ECO:0000313" key="2">
    <source>
        <dbReference type="EMBL" id="CAB3388129.1"/>
    </source>
</evidence>
<gene>
    <name evidence="2" type="ORF">CLODIP_2_CD10852</name>
</gene>
<feature type="region of interest" description="Disordered" evidence="1">
    <location>
        <begin position="1"/>
        <end position="164"/>
    </location>
</feature>
<proteinExistence type="predicted"/>
<feature type="compositionally biased region" description="Basic and acidic residues" evidence="1">
    <location>
        <begin position="9"/>
        <end position="33"/>
    </location>
</feature>
<evidence type="ECO:0000313" key="3">
    <source>
        <dbReference type="Proteomes" id="UP000494165"/>
    </source>
</evidence>
<comment type="caution">
    <text evidence="2">The sequence shown here is derived from an EMBL/GenBank/DDBJ whole genome shotgun (WGS) entry which is preliminary data.</text>
</comment>
<organism evidence="2 3">
    <name type="scientific">Cloeon dipterum</name>
    <dbReference type="NCBI Taxonomy" id="197152"/>
    <lineage>
        <taxon>Eukaryota</taxon>
        <taxon>Metazoa</taxon>
        <taxon>Ecdysozoa</taxon>
        <taxon>Arthropoda</taxon>
        <taxon>Hexapoda</taxon>
        <taxon>Insecta</taxon>
        <taxon>Pterygota</taxon>
        <taxon>Palaeoptera</taxon>
        <taxon>Ephemeroptera</taxon>
        <taxon>Pisciforma</taxon>
        <taxon>Baetidae</taxon>
        <taxon>Cloeon</taxon>
    </lineage>
</organism>
<feature type="region of interest" description="Disordered" evidence="1">
    <location>
        <begin position="183"/>
        <end position="240"/>
    </location>
</feature>
<feature type="compositionally biased region" description="Basic and acidic residues" evidence="1">
    <location>
        <begin position="183"/>
        <end position="197"/>
    </location>
</feature>